<reference evidence="5" key="1">
    <citation type="submission" date="2015-08" db="EMBL/GenBank/DDBJ databases">
        <authorList>
            <person name="Babu N.S."/>
            <person name="Beckwith C.J."/>
            <person name="Beseler K.G."/>
            <person name="Brison A."/>
            <person name="Carone J.V."/>
            <person name="Caskin T.P."/>
            <person name="Diamond M."/>
            <person name="Durham M.E."/>
            <person name="Foxe J.M."/>
            <person name="Go M."/>
            <person name="Henderson B.A."/>
            <person name="Jones I.B."/>
            <person name="McGettigan J.A."/>
            <person name="Micheletti S.J."/>
            <person name="Nasrallah M.E."/>
            <person name="Ortiz D."/>
            <person name="Piller C.R."/>
            <person name="Privatt S.R."/>
            <person name="Schneider S.L."/>
            <person name="Sharp S."/>
            <person name="Smith T.C."/>
            <person name="Stanton J.D."/>
            <person name="Ullery H.E."/>
            <person name="Wilson R.J."/>
            <person name="Serrano M.G."/>
            <person name="Buck G."/>
            <person name="Lee V."/>
            <person name="Wang Y."/>
            <person name="Carvalho R."/>
            <person name="Voegtly L."/>
            <person name="Shi R."/>
            <person name="Duckworth R."/>
            <person name="Johnson A."/>
            <person name="Loviza R."/>
            <person name="Walstead R."/>
            <person name="Shah Z."/>
            <person name="Kiflezghi M."/>
            <person name="Wade K."/>
            <person name="Ball S.L."/>
            <person name="Bradley K.W."/>
            <person name="Asai D.J."/>
            <person name="Bowman C.A."/>
            <person name="Russell D.A."/>
            <person name="Pope W.H."/>
            <person name="Jacobs-Sera D."/>
            <person name="Hendrix R.W."/>
            <person name="Hatfull G.F."/>
        </authorList>
    </citation>
    <scope>NUCLEOTIDE SEQUENCE</scope>
</reference>
<evidence type="ECO:0000256" key="2">
    <source>
        <dbReference type="ARBA" id="ARBA00022553"/>
    </source>
</evidence>
<evidence type="ECO:0000313" key="5">
    <source>
        <dbReference type="EMBL" id="JAT72587.1"/>
    </source>
</evidence>
<evidence type="ECO:0000256" key="1">
    <source>
        <dbReference type="ARBA" id="ARBA00008842"/>
    </source>
</evidence>
<evidence type="ECO:0000256" key="4">
    <source>
        <dbReference type="SAM" id="MobiDB-lite"/>
    </source>
</evidence>
<feature type="region of interest" description="Disordered" evidence="4">
    <location>
        <begin position="1"/>
        <end position="33"/>
    </location>
</feature>
<dbReference type="InterPro" id="IPR018494">
    <property type="entry name" value="Oxysterol-bd_CS"/>
</dbReference>
<evidence type="ECO:0008006" key="6">
    <source>
        <dbReference type="Google" id="ProtNLM"/>
    </source>
</evidence>
<dbReference type="GO" id="GO:0032934">
    <property type="term" value="F:sterol binding"/>
    <property type="evidence" value="ECO:0007669"/>
    <property type="project" value="TreeGrafter"/>
</dbReference>
<protein>
    <recommendedName>
        <fullName evidence="6">Oxysterol-binding protein 9</fullName>
    </recommendedName>
</protein>
<comment type="similarity">
    <text evidence="1 3">Belongs to the OSBP family.</text>
</comment>
<dbReference type="PANTHER" id="PTHR10972:SF205">
    <property type="entry name" value="OXYSTEROL-BINDING PROTEIN 1"/>
    <property type="match status" value="1"/>
</dbReference>
<dbReference type="GO" id="GO:0016020">
    <property type="term" value="C:membrane"/>
    <property type="evidence" value="ECO:0007669"/>
    <property type="project" value="TreeGrafter"/>
</dbReference>
<dbReference type="PANTHER" id="PTHR10972">
    <property type="entry name" value="OXYSTEROL-BINDING PROTEIN-RELATED"/>
    <property type="match status" value="1"/>
</dbReference>
<dbReference type="PROSITE" id="PS01013">
    <property type="entry name" value="OSBP"/>
    <property type="match status" value="1"/>
</dbReference>
<dbReference type="GO" id="GO:0005829">
    <property type="term" value="C:cytosol"/>
    <property type="evidence" value="ECO:0007669"/>
    <property type="project" value="TreeGrafter"/>
</dbReference>
<gene>
    <name evidence="5" type="ORF">g.37035</name>
</gene>
<dbReference type="SUPFAM" id="SSF144000">
    <property type="entry name" value="Oxysterol-binding protein-like"/>
    <property type="match status" value="1"/>
</dbReference>
<keyword evidence="2" id="KW-0597">Phosphoprotein</keyword>
<evidence type="ECO:0000256" key="3">
    <source>
        <dbReference type="RuleBase" id="RU003844"/>
    </source>
</evidence>
<dbReference type="Pfam" id="PF01237">
    <property type="entry name" value="Oxysterol_BP"/>
    <property type="match status" value="1"/>
</dbReference>
<dbReference type="InterPro" id="IPR000648">
    <property type="entry name" value="Oxysterol-bd"/>
</dbReference>
<dbReference type="AlphaFoldDB" id="A0A1D2A089"/>
<accession>A0A1D2A089</accession>
<proteinExistence type="inferred from homology"/>
<sequence length="439" mass="47320">MSKLVPRIPKPPMSDSSPQISRPSAPHDTTSDEDVFFEPLNGEVHLHPDAHSDGGYACNNAELMKQQRGAIMEVVKGLGKNLLMGNLDLLKVSLPVRIFEPRSYLEKLADPWVFPRFLDAAADAPDPLQRLKWVATYFVAGFHLVFATWRKPFNPILGETWQASLPDGSHIFLEQTSHHPPISAYQLFGPGARYVYNGVSEPTVTYRTSAVSTCSKGARVMRFADGGAVTVDYPVYDLKGILGTGVPRAEISGTARFEDAANGLVLALRFGPLTAESAGGEAALQRSDTLCGIVCRTPDGWSGAPPLDTAALPRPKADAGSGLTGKALRSLSLSGSSKGVDALEAWGYPRGAVPLSACRGNWLSHLDWDGERAWVLAEEERGEWAPEAAPLPSDCRFRRDLAALRGGSADLAAAQVAKELLETLQRQDAKQRKAGRAKA</sequence>
<dbReference type="EMBL" id="GDKF01006035">
    <property type="protein sequence ID" value="JAT72587.1"/>
    <property type="molecule type" value="Transcribed_RNA"/>
</dbReference>
<dbReference type="Gene3D" id="2.40.160.120">
    <property type="match status" value="1"/>
</dbReference>
<dbReference type="InterPro" id="IPR037239">
    <property type="entry name" value="OSBP_sf"/>
</dbReference>
<organism evidence="5">
    <name type="scientific">Auxenochlorella protothecoides</name>
    <name type="common">Green microalga</name>
    <name type="synonym">Chlorella protothecoides</name>
    <dbReference type="NCBI Taxonomy" id="3075"/>
    <lineage>
        <taxon>Eukaryota</taxon>
        <taxon>Viridiplantae</taxon>
        <taxon>Chlorophyta</taxon>
        <taxon>core chlorophytes</taxon>
        <taxon>Trebouxiophyceae</taxon>
        <taxon>Chlorellales</taxon>
        <taxon>Chlorellaceae</taxon>
        <taxon>Auxenochlorella</taxon>
    </lineage>
</organism>
<name>A0A1D2A089_AUXPR</name>